<feature type="transmembrane region" description="Helical" evidence="17">
    <location>
        <begin position="326"/>
        <end position="348"/>
    </location>
</feature>
<geneLocation type="mitochondrion" evidence="19"/>
<dbReference type="Pfam" id="PF00361">
    <property type="entry name" value="Proton_antipo_M"/>
    <property type="match status" value="1"/>
</dbReference>
<evidence type="ECO:0000259" key="18">
    <source>
        <dbReference type="Pfam" id="PF00361"/>
    </source>
</evidence>
<evidence type="ECO:0000256" key="5">
    <source>
        <dbReference type="ARBA" id="ARBA00021006"/>
    </source>
</evidence>
<feature type="transmembrane region" description="Helical" evidence="17">
    <location>
        <begin position="416"/>
        <end position="439"/>
    </location>
</feature>
<dbReference type="GO" id="GO:0031966">
    <property type="term" value="C:mitochondrial membrane"/>
    <property type="evidence" value="ECO:0007669"/>
    <property type="project" value="UniProtKB-SubCell"/>
</dbReference>
<feature type="transmembrane region" description="Helical" evidence="17">
    <location>
        <begin position="268"/>
        <end position="290"/>
    </location>
</feature>
<evidence type="ECO:0000256" key="4">
    <source>
        <dbReference type="ARBA" id="ARBA00012944"/>
    </source>
</evidence>
<evidence type="ECO:0000256" key="3">
    <source>
        <dbReference type="ARBA" id="ARBA00009025"/>
    </source>
</evidence>
<evidence type="ECO:0000256" key="11">
    <source>
        <dbReference type="ARBA" id="ARBA00022989"/>
    </source>
</evidence>
<dbReference type="EC" id="7.1.1.2" evidence="4 17"/>
<keyword evidence="15 17" id="KW-0472">Membrane</keyword>
<evidence type="ECO:0000256" key="10">
    <source>
        <dbReference type="ARBA" id="ARBA00022982"/>
    </source>
</evidence>
<keyword evidence="13 17" id="KW-0830">Ubiquinone</keyword>
<feature type="transmembrane region" description="Helical" evidence="17">
    <location>
        <begin position="368"/>
        <end position="395"/>
    </location>
</feature>
<feature type="transmembrane region" description="Helical" evidence="17">
    <location>
        <begin position="86"/>
        <end position="104"/>
    </location>
</feature>
<proteinExistence type="inferred from homology"/>
<keyword evidence="14 17" id="KW-0496">Mitochondrion</keyword>
<evidence type="ECO:0000256" key="13">
    <source>
        <dbReference type="ARBA" id="ARBA00023075"/>
    </source>
</evidence>
<keyword evidence="9" id="KW-1278">Translocase</keyword>
<dbReference type="GO" id="GO:0015990">
    <property type="term" value="P:electron transport coupled proton transport"/>
    <property type="evidence" value="ECO:0007669"/>
    <property type="project" value="TreeGrafter"/>
</dbReference>
<accession>W0FIB9</accession>
<comment type="function">
    <text evidence="1">Core subunit of the mitochondrial membrane respiratory chain NADH dehydrogenase (Complex I) that is believed to belong to the minimal assembly required for catalysis. Complex I functions in the transfer of electrons from NADH to the respiratory chain. The immediate electron acceptor for the enzyme is believed to be ubiquinone.</text>
</comment>
<feature type="transmembrane region" description="Helical" evidence="17">
    <location>
        <begin position="208"/>
        <end position="227"/>
    </location>
</feature>
<comment type="function">
    <text evidence="17">Core subunit of the mitochondrial membrane respiratory chain NADH dehydrogenase (Complex I) which catalyzes electron transfer from NADH through the respiratory chain, using ubiquinone as an electron acceptor. Essential for the catalytic activity and assembly of complex I.</text>
</comment>
<dbReference type="GO" id="GO:0048039">
    <property type="term" value="F:ubiquinone binding"/>
    <property type="evidence" value="ECO:0007669"/>
    <property type="project" value="TreeGrafter"/>
</dbReference>
<comment type="similarity">
    <text evidence="3 17">Belongs to the complex I subunit 4 family.</text>
</comment>
<sequence>MLVLIFSMLWLVCLYLYYSMVELMMLFMMLCMVFFVSMDWTSLCLYIGESLKVDLLNFMLIELSLWFGMLMLLASMGLKMFFKKSFLVYVIMMINMLIFCFGLVNFMGFYLFFESVLIPIMMMVFGWGVQPERLQAGLYMLFYTLAGSLPLFFFLLSINESLNMVYINWINWSFGSVMMIMAVGGFLVKIPMFMFHLWLPKAHVEAPIAGSMILAGVLLKLGIYGLIRISFFLKEMLKSWGFLMMSISLVGGIFVGLICLCQIDVKSLIAYSSVSHMGLSLSGIMSMSGWGLYGSMIMMIGHGLCSSALFCLANFYYERFFTRSMILLKGLGILFPFLGFWWFMFLVINMAAPPFMNLGAELLLLGGIMKWCLLALIPLSVSLFLSAAYSLFLYSYLNHGSSWVVFAVKMISLRELILMMFHFIPLLLWVLKMEFFLMWF</sequence>
<keyword evidence="6 17" id="KW-0813">Transport</keyword>
<feature type="transmembrane region" description="Helical" evidence="17">
    <location>
        <begin position="110"/>
        <end position="129"/>
    </location>
</feature>
<gene>
    <name evidence="19" type="primary">NAD4</name>
</gene>
<evidence type="ECO:0000256" key="1">
    <source>
        <dbReference type="ARBA" id="ARBA00003257"/>
    </source>
</evidence>
<evidence type="ECO:0000256" key="7">
    <source>
        <dbReference type="ARBA" id="ARBA00022660"/>
    </source>
</evidence>
<feature type="transmembrane region" description="Helical" evidence="17">
    <location>
        <begin position="55"/>
        <end position="74"/>
    </location>
</feature>
<reference evidence="19" key="1">
    <citation type="journal article" date="2014" name="Ticks Tick Borne Dis.">
        <title>Molecular phylogeny of soft ticks (Ixodida: Argasidae) inferred from mitochondrial genome and nuclear rRNA sequences.</title>
        <authorList>
            <person name="Burger T.D."/>
            <person name="Shao R."/>
            <person name="Labruna M.B."/>
            <person name="Barker S.C."/>
        </authorList>
    </citation>
    <scope>NUCLEOTIDE SEQUENCE</scope>
</reference>
<evidence type="ECO:0000256" key="17">
    <source>
        <dbReference type="RuleBase" id="RU003297"/>
    </source>
</evidence>
<feature type="domain" description="NADH:quinone oxidoreductase/Mrp antiporter transmembrane" evidence="18">
    <location>
        <begin position="105"/>
        <end position="383"/>
    </location>
</feature>
<evidence type="ECO:0000256" key="8">
    <source>
        <dbReference type="ARBA" id="ARBA00022692"/>
    </source>
</evidence>
<dbReference type="EMBL" id="KC769589">
    <property type="protein sequence ID" value="AHF21634.1"/>
    <property type="molecule type" value="Genomic_DNA"/>
</dbReference>
<keyword evidence="7 17" id="KW-0679">Respiratory chain</keyword>
<dbReference type="AlphaFoldDB" id="W0FIB9"/>
<dbReference type="GO" id="GO:0003954">
    <property type="term" value="F:NADH dehydrogenase activity"/>
    <property type="evidence" value="ECO:0007669"/>
    <property type="project" value="TreeGrafter"/>
</dbReference>
<dbReference type="InterPro" id="IPR001750">
    <property type="entry name" value="ND/Mrp_TM"/>
</dbReference>
<comment type="subcellular location">
    <subcellularLocation>
        <location evidence="2 17">Mitochondrion membrane</location>
        <topology evidence="2 17">Multi-pass membrane protein</topology>
    </subcellularLocation>
</comment>
<feature type="transmembrane region" description="Helical" evidence="17">
    <location>
        <begin position="296"/>
        <end position="317"/>
    </location>
</feature>
<evidence type="ECO:0000313" key="19">
    <source>
        <dbReference type="EMBL" id="AHF21634.1"/>
    </source>
</evidence>
<keyword evidence="11 17" id="KW-1133">Transmembrane helix</keyword>
<protein>
    <recommendedName>
        <fullName evidence="5 17">NADH-ubiquinone oxidoreductase chain 4</fullName>
        <ecNumber evidence="4 17">7.1.1.2</ecNumber>
    </recommendedName>
</protein>
<name>W0FIB9_OTOMG</name>
<keyword evidence="12 17" id="KW-0520">NAD</keyword>
<comment type="catalytic activity">
    <reaction evidence="16 17">
        <text>a ubiquinone + NADH + 5 H(+)(in) = a ubiquinol + NAD(+) + 4 H(+)(out)</text>
        <dbReference type="Rhea" id="RHEA:29091"/>
        <dbReference type="Rhea" id="RHEA-COMP:9565"/>
        <dbReference type="Rhea" id="RHEA-COMP:9566"/>
        <dbReference type="ChEBI" id="CHEBI:15378"/>
        <dbReference type="ChEBI" id="CHEBI:16389"/>
        <dbReference type="ChEBI" id="CHEBI:17976"/>
        <dbReference type="ChEBI" id="CHEBI:57540"/>
        <dbReference type="ChEBI" id="CHEBI:57945"/>
        <dbReference type="EC" id="7.1.1.2"/>
    </reaction>
</comment>
<evidence type="ECO:0000256" key="6">
    <source>
        <dbReference type="ARBA" id="ARBA00022448"/>
    </source>
</evidence>
<evidence type="ECO:0000256" key="12">
    <source>
        <dbReference type="ARBA" id="ARBA00023027"/>
    </source>
</evidence>
<dbReference type="PRINTS" id="PR01437">
    <property type="entry name" value="NUOXDRDTASE4"/>
</dbReference>
<dbReference type="PANTHER" id="PTHR43507:SF20">
    <property type="entry name" value="NADH-UBIQUINONE OXIDOREDUCTASE CHAIN 4"/>
    <property type="match status" value="1"/>
</dbReference>
<dbReference type="PANTHER" id="PTHR43507">
    <property type="entry name" value="NADH-UBIQUINONE OXIDOREDUCTASE CHAIN 4"/>
    <property type="match status" value="1"/>
</dbReference>
<keyword evidence="8 17" id="KW-0812">Transmembrane</keyword>
<keyword evidence="10 17" id="KW-0249">Electron transport</keyword>
<dbReference type="InterPro" id="IPR003918">
    <property type="entry name" value="NADH_UbQ_OxRdtase"/>
</dbReference>
<evidence type="ECO:0000256" key="2">
    <source>
        <dbReference type="ARBA" id="ARBA00004225"/>
    </source>
</evidence>
<dbReference type="GO" id="GO:0042773">
    <property type="term" value="P:ATP synthesis coupled electron transport"/>
    <property type="evidence" value="ECO:0007669"/>
    <property type="project" value="InterPro"/>
</dbReference>
<feature type="transmembrane region" description="Helical" evidence="17">
    <location>
        <begin position="239"/>
        <end position="261"/>
    </location>
</feature>
<evidence type="ECO:0000256" key="9">
    <source>
        <dbReference type="ARBA" id="ARBA00022967"/>
    </source>
</evidence>
<evidence type="ECO:0000256" key="15">
    <source>
        <dbReference type="ARBA" id="ARBA00023136"/>
    </source>
</evidence>
<evidence type="ECO:0000256" key="14">
    <source>
        <dbReference type="ARBA" id="ARBA00023128"/>
    </source>
</evidence>
<organism evidence="19">
    <name type="scientific">Otobius megnini</name>
    <name type="common">Spinose ear tick</name>
    <dbReference type="NCBI Taxonomy" id="34606"/>
    <lineage>
        <taxon>Eukaryota</taxon>
        <taxon>Metazoa</taxon>
        <taxon>Ecdysozoa</taxon>
        <taxon>Arthropoda</taxon>
        <taxon>Chelicerata</taxon>
        <taxon>Arachnida</taxon>
        <taxon>Acari</taxon>
        <taxon>Parasitiformes</taxon>
        <taxon>Ixodida</taxon>
        <taxon>Ixodoidea</taxon>
        <taxon>Argasidae</taxon>
        <taxon>Ornithodorinae</taxon>
        <taxon>Otobius</taxon>
    </lineage>
</organism>
<dbReference type="GO" id="GO:0008137">
    <property type="term" value="F:NADH dehydrogenase (ubiquinone) activity"/>
    <property type="evidence" value="ECO:0007669"/>
    <property type="project" value="UniProtKB-UniRule"/>
</dbReference>
<evidence type="ECO:0000256" key="16">
    <source>
        <dbReference type="ARBA" id="ARBA00049551"/>
    </source>
</evidence>
<feature type="transmembrane region" description="Helical" evidence="17">
    <location>
        <begin position="12"/>
        <end position="35"/>
    </location>
</feature>
<feature type="transmembrane region" description="Helical" evidence="17">
    <location>
        <begin position="136"/>
        <end position="157"/>
    </location>
</feature>